<dbReference type="RefSeq" id="WP_116710072.1">
    <property type="nucleotide sequence ID" value="NZ_QEKW01000013.1"/>
</dbReference>
<dbReference type="OrthoDB" id="3404132at2"/>
<evidence type="ECO:0000313" key="4">
    <source>
        <dbReference type="Proteomes" id="UP000245639"/>
    </source>
</evidence>
<gene>
    <name evidence="3" type="ORF">C8D89_11351</name>
</gene>
<name>A0A2U1F2A4_9PSEU</name>
<dbReference type="PANTHER" id="PTHR46268:SF6">
    <property type="entry name" value="UNIVERSAL STRESS PROTEIN UP12"/>
    <property type="match status" value="1"/>
</dbReference>
<dbReference type="InterPro" id="IPR014729">
    <property type="entry name" value="Rossmann-like_a/b/a_fold"/>
</dbReference>
<proteinExistence type="inferred from homology"/>
<dbReference type="PRINTS" id="PR01438">
    <property type="entry name" value="UNVRSLSTRESS"/>
</dbReference>
<accession>A0A2U1F2A4</accession>
<dbReference type="AlphaFoldDB" id="A0A2U1F2A4"/>
<feature type="domain" description="UspA" evidence="2">
    <location>
        <begin position="11"/>
        <end position="155"/>
    </location>
</feature>
<comment type="similarity">
    <text evidence="1">Belongs to the universal stress protein A family.</text>
</comment>
<dbReference type="SUPFAM" id="SSF52402">
    <property type="entry name" value="Adenine nucleotide alpha hydrolases-like"/>
    <property type="match status" value="1"/>
</dbReference>
<protein>
    <submittedName>
        <fullName evidence="3">Nucleotide-binding universal stress UspA family protein</fullName>
    </submittedName>
</protein>
<keyword evidence="4" id="KW-1185">Reference proteome</keyword>
<dbReference type="Pfam" id="PF00582">
    <property type="entry name" value="Usp"/>
    <property type="match status" value="1"/>
</dbReference>
<dbReference type="CDD" id="cd23659">
    <property type="entry name" value="USP_At3g01520-like"/>
    <property type="match status" value="1"/>
</dbReference>
<dbReference type="InterPro" id="IPR006015">
    <property type="entry name" value="Universal_stress_UspA"/>
</dbReference>
<evidence type="ECO:0000259" key="2">
    <source>
        <dbReference type="Pfam" id="PF00582"/>
    </source>
</evidence>
<reference evidence="3 4" key="1">
    <citation type="submission" date="2018-04" db="EMBL/GenBank/DDBJ databases">
        <title>Genomic Encyclopedia of Type Strains, Phase IV (KMG-IV): sequencing the most valuable type-strain genomes for metagenomic binning, comparative biology and taxonomic classification.</title>
        <authorList>
            <person name="Goeker M."/>
        </authorList>
    </citation>
    <scope>NUCLEOTIDE SEQUENCE [LARGE SCALE GENOMIC DNA]</scope>
    <source>
        <strain evidence="3 4">DSM 45771</strain>
    </source>
</reference>
<dbReference type="Gene3D" id="3.40.50.620">
    <property type="entry name" value="HUPs"/>
    <property type="match status" value="1"/>
</dbReference>
<comment type="caution">
    <text evidence="3">The sequence shown here is derived from an EMBL/GenBank/DDBJ whole genome shotgun (WGS) entry which is preliminary data.</text>
</comment>
<sequence>MTENGARQGVIVCGIDGSSGSRRALQEAIRTAMRRGDRVRAVAVYDPPEVWAAWSYGASAGIPLPDPDALREEEYTAARQMVDEVLAETAWDGTPPEVSVEALPGRPAEVLVDISREADELVVGHRGRGAFGSVVLGSVGLGCVLHATCPVTVVPEPVAA</sequence>
<organism evidence="3 4">
    <name type="scientific">Actinomycetospora cinnamomea</name>
    <dbReference type="NCBI Taxonomy" id="663609"/>
    <lineage>
        <taxon>Bacteria</taxon>
        <taxon>Bacillati</taxon>
        <taxon>Actinomycetota</taxon>
        <taxon>Actinomycetes</taxon>
        <taxon>Pseudonocardiales</taxon>
        <taxon>Pseudonocardiaceae</taxon>
        <taxon>Actinomycetospora</taxon>
    </lineage>
</organism>
<dbReference type="InterPro" id="IPR006016">
    <property type="entry name" value="UspA"/>
</dbReference>
<evidence type="ECO:0000313" key="3">
    <source>
        <dbReference type="EMBL" id="PVZ06313.1"/>
    </source>
</evidence>
<dbReference type="EMBL" id="QEKW01000013">
    <property type="protein sequence ID" value="PVZ06313.1"/>
    <property type="molecule type" value="Genomic_DNA"/>
</dbReference>
<dbReference type="Proteomes" id="UP000245639">
    <property type="component" value="Unassembled WGS sequence"/>
</dbReference>
<evidence type="ECO:0000256" key="1">
    <source>
        <dbReference type="ARBA" id="ARBA00008791"/>
    </source>
</evidence>
<dbReference type="PANTHER" id="PTHR46268">
    <property type="entry name" value="STRESS RESPONSE PROTEIN NHAX"/>
    <property type="match status" value="1"/>
</dbReference>